<dbReference type="OrthoDB" id="285308at2759"/>
<dbReference type="GO" id="GO:0033615">
    <property type="term" value="P:mitochondrial proton-transporting ATP synthase complex assembly"/>
    <property type="evidence" value="ECO:0007669"/>
    <property type="project" value="TreeGrafter"/>
</dbReference>
<evidence type="ECO:0000256" key="6">
    <source>
        <dbReference type="RuleBase" id="RU364057"/>
    </source>
</evidence>
<keyword evidence="4 6" id="KW-0378">Hydrolase</keyword>
<reference evidence="7 8" key="2">
    <citation type="journal article" date="2007" name="BMC Biol.">
        <title>A 100%-complete sequence reveals unusually simple genomic features in the hot-spring red alga Cyanidioschyzon merolae.</title>
        <authorList>
            <person name="Nozaki H."/>
            <person name="Takano H."/>
            <person name="Misumi O."/>
            <person name="Terasawa K."/>
            <person name="Matsuzaki M."/>
            <person name="Maruyama S."/>
            <person name="Nishida K."/>
            <person name="Yagisawa F."/>
            <person name="Yoshida Y."/>
            <person name="Fujiwara T."/>
            <person name="Takio S."/>
            <person name="Tamura K."/>
            <person name="Chung S.J."/>
            <person name="Nakamura S."/>
            <person name="Kuroiwa H."/>
            <person name="Tanaka K."/>
            <person name="Sato N."/>
            <person name="Kuroiwa T."/>
        </authorList>
    </citation>
    <scope>NUCLEOTIDE SEQUENCE [LARGE SCALE GENOMIC DNA]</scope>
    <source>
        <strain evidence="7 8">10D</strain>
    </source>
</reference>
<evidence type="ECO:0000256" key="2">
    <source>
        <dbReference type="ARBA" id="ARBA00022670"/>
    </source>
</evidence>
<dbReference type="GO" id="GO:0004222">
    <property type="term" value="F:metalloendopeptidase activity"/>
    <property type="evidence" value="ECO:0007669"/>
    <property type="project" value="InterPro"/>
</dbReference>
<dbReference type="Proteomes" id="UP000007014">
    <property type="component" value="Chromosome 1"/>
</dbReference>
<dbReference type="GO" id="GO:0046872">
    <property type="term" value="F:metal ion binding"/>
    <property type="evidence" value="ECO:0007669"/>
    <property type="project" value="UniProtKB-KW"/>
</dbReference>
<dbReference type="KEGG" id="cme:CYME_CMA132C"/>
<evidence type="ECO:0000256" key="3">
    <source>
        <dbReference type="ARBA" id="ARBA00022723"/>
    </source>
</evidence>
<gene>
    <name evidence="7" type="ORF">CYME_CMA132C</name>
</gene>
<dbReference type="RefSeq" id="XP_005535107.1">
    <property type="nucleotide sequence ID" value="XM_005535050.1"/>
</dbReference>
<dbReference type="GO" id="GO:0034982">
    <property type="term" value="P:mitochondrial protein processing"/>
    <property type="evidence" value="ECO:0007669"/>
    <property type="project" value="TreeGrafter"/>
</dbReference>
<dbReference type="STRING" id="280699.M1UN79"/>
<keyword evidence="3 6" id="KW-0479">Metal-binding</keyword>
<dbReference type="OMA" id="EAHQNCV"/>
<comment type="similarity">
    <text evidence="1 6">Belongs to the peptidase M76 family.</text>
</comment>
<dbReference type="EMBL" id="AP006483">
    <property type="protein sequence ID" value="BAM78821.1"/>
    <property type="molecule type" value="Genomic_DNA"/>
</dbReference>
<dbReference type="Gramene" id="CMA132CT">
    <property type="protein sequence ID" value="CMA132CT"/>
    <property type="gene ID" value="CMA132C"/>
</dbReference>
<dbReference type="EC" id="3.4.24.-" evidence="6"/>
<dbReference type="GO" id="GO:0005739">
    <property type="term" value="C:mitochondrion"/>
    <property type="evidence" value="ECO:0007669"/>
    <property type="project" value="GOC"/>
</dbReference>
<accession>M1UN79</accession>
<dbReference type="InterPro" id="IPR019165">
    <property type="entry name" value="Peptidase_M76_ATP23"/>
</dbReference>
<dbReference type="Pfam" id="PF09768">
    <property type="entry name" value="Peptidase_M76"/>
    <property type="match status" value="1"/>
</dbReference>
<evidence type="ECO:0000256" key="1">
    <source>
        <dbReference type="ARBA" id="ARBA00009915"/>
    </source>
</evidence>
<proteinExistence type="inferred from homology"/>
<sequence length="212" mass="23517">MVVEAQIEDQGVGNTADLERCEKFVQRAVHSNPTVQFMVRALREAGCPVFVEQTGTPPSPGVQSLEPGAAEKLSSRICCRHCEAAVGGGFQDDGTVILCANHLQSQSMTSTTLVHELIHAYDQCRAYLDWSNCVHHACSEIRAAALSGDCDWLREVARSHFRIGGQFRRCIKRRAEMSVKMNRNCSEAEARDAVERAFEPCYRDTAPFETIP</sequence>
<dbReference type="AlphaFoldDB" id="M1UN79"/>
<dbReference type="GeneID" id="16992123"/>
<dbReference type="HOGENOM" id="CLU_079125_3_0_1"/>
<dbReference type="PANTHER" id="PTHR21711">
    <property type="entry name" value="MITOCHONDRIAL INNER MEMBRANE PROTEASE"/>
    <property type="match status" value="1"/>
</dbReference>
<evidence type="ECO:0000256" key="5">
    <source>
        <dbReference type="ARBA" id="ARBA00023049"/>
    </source>
</evidence>
<name>M1UN79_CYAM1</name>
<organism evidence="7 8">
    <name type="scientific">Cyanidioschyzon merolae (strain NIES-3377 / 10D)</name>
    <name type="common">Unicellular red alga</name>
    <dbReference type="NCBI Taxonomy" id="280699"/>
    <lineage>
        <taxon>Eukaryota</taxon>
        <taxon>Rhodophyta</taxon>
        <taxon>Bangiophyceae</taxon>
        <taxon>Cyanidiales</taxon>
        <taxon>Cyanidiaceae</taxon>
        <taxon>Cyanidioschyzon</taxon>
    </lineage>
</organism>
<keyword evidence="8" id="KW-1185">Reference proteome</keyword>
<dbReference type="PANTHER" id="PTHR21711:SF0">
    <property type="entry name" value="MITOCHONDRIAL INNER MEMBRANE PROTEASE ATP23 HOMOLOG"/>
    <property type="match status" value="1"/>
</dbReference>
<protein>
    <recommendedName>
        <fullName evidence="6">Mitochondrial inner membrane protease ATP23</fullName>
        <ecNumber evidence="6">3.4.24.-</ecNumber>
    </recommendedName>
</protein>
<evidence type="ECO:0000313" key="8">
    <source>
        <dbReference type="Proteomes" id="UP000007014"/>
    </source>
</evidence>
<dbReference type="eggNOG" id="KOG3314">
    <property type="taxonomic scope" value="Eukaryota"/>
</dbReference>
<evidence type="ECO:0000313" key="7">
    <source>
        <dbReference type="EMBL" id="BAM78821.1"/>
    </source>
</evidence>
<keyword evidence="5 6" id="KW-0482">Metalloprotease</keyword>
<keyword evidence="2 6" id="KW-0645">Protease</keyword>
<reference evidence="7 8" key="1">
    <citation type="journal article" date="2004" name="Nature">
        <title>Genome sequence of the ultrasmall unicellular red alga Cyanidioschyzon merolae 10D.</title>
        <authorList>
            <person name="Matsuzaki M."/>
            <person name="Misumi O."/>
            <person name="Shin-i T."/>
            <person name="Maruyama S."/>
            <person name="Takahara M."/>
            <person name="Miyagishima S."/>
            <person name="Mori T."/>
            <person name="Nishida K."/>
            <person name="Yagisawa F."/>
            <person name="Nishida K."/>
            <person name="Yoshida Y."/>
            <person name="Nishimura Y."/>
            <person name="Nakao S."/>
            <person name="Kobayashi T."/>
            <person name="Momoyama Y."/>
            <person name="Higashiyama T."/>
            <person name="Minoda A."/>
            <person name="Sano M."/>
            <person name="Nomoto H."/>
            <person name="Oishi K."/>
            <person name="Hayashi H."/>
            <person name="Ohta F."/>
            <person name="Nishizaka S."/>
            <person name="Haga S."/>
            <person name="Miura S."/>
            <person name="Morishita T."/>
            <person name="Kabeya Y."/>
            <person name="Terasawa K."/>
            <person name="Suzuki Y."/>
            <person name="Ishii Y."/>
            <person name="Asakawa S."/>
            <person name="Takano H."/>
            <person name="Ohta N."/>
            <person name="Kuroiwa H."/>
            <person name="Tanaka K."/>
            <person name="Shimizu N."/>
            <person name="Sugano S."/>
            <person name="Sato N."/>
            <person name="Nozaki H."/>
            <person name="Ogasawara N."/>
            <person name="Kohara Y."/>
            <person name="Kuroiwa T."/>
        </authorList>
    </citation>
    <scope>NUCLEOTIDE SEQUENCE [LARGE SCALE GENOMIC DNA]</scope>
    <source>
        <strain evidence="7 8">10D</strain>
    </source>
</reference>
<evidence type="ECO:0000256" key="4">
    <source>
        <dbReference type="ARBA" id="ARBA00022801"/>
    </source>
</evidence>